<dbReference type="InterPro" id="IPR019826">
    <property type="entry name" value="Carboxylesterase_B_AS"/>
</dbReference>
<comment type="similarity">
    <text evidence="1 5">Belongs to the type-B carboxylesterase/lipase family.</text>
</comment>
<dbReference type="Pfam" id="PF00135">
    <property type="entry name" value="COesterase"/>
    <property type="match status" value="1"/>
</dbReference>
<dbReference type="AlphaFoldDB" id="A0A7R9A8U0"/>
<dbReference type="Gene3D" id="3.40.50.1820">
    <property type="entry name" value="alpha/beta hydrolase"/>
    <property type="match status" value="1"/>
</dbReference>
<keyword evidence="4" id="KW-0325">Glycoprotein</keyword>
<organism evidence="7">
    <name type="scientific">Darwinula stevensoni</name>
    <dbReference type="NCBI Taxonomy" id="69355"/>
    <lineage>
        <taxon>Eukaryota</taxon>
        <taxon>Metazoa</taxon>
        <taxon>Ecdysozoa</taxon>
        <taxon>Arthropoda</taxon>
        <taxon>Crustacea</taxon>
        <taxon>Oligostraca</taxon>
        <taxon>Ostracoda</taxon>
        <taxon>Podocopa</taxon>
        <taxon>Podocopida</taxon>
        <taxon>Darwinulocopina</taxon>
        <taxon>Darwinuloidea</taxon>
        <taxon>Darwinulidae</taxon>
        <taxon>Darwinula</taxon>
    </lineage>
</organism>
<feature type="signal peptide" evidence="5">
    <location>
        <begin position="1"/>
        <end position="21"/>
    </location>
</feature>
<feature type="chain" id="PRO_5036509489" description="Carboxylic ester hydrolase" evidence="5">
    <location>
        <begin position="22"/>
        <end position="566"/>
    </location>
</feature>
<evidence type="ECO:0000313" key="7">
    <source>
        <dbReference type="EMBL" id="CAD7249599.1"/>
    </source>
</evidence>
<evidence type="ECO:0000256" key="1">
    <source>
        <dbReference type="ARBA" id="ARBA00005964"/>
    </source>
</evidence>
<proteinExistence type="inferred from homology"/>
<evidence type="ECO:0000313" key="8">
    <source>
        <dbReference type="Proteomes" id="UP000677054"/>
    </source>
</evidence>
<keyword evidence="8" id="KW-1185">Reference proteome</keyword>
<evidence type="ECO:0000259" key="6">
    <source>
        <dbReference type="Pfam" id="PF00135"/>
    </source>
</evidence>
<reference evidence="7" key="1">
    <citation type="submission" date="2020-11" db="EMBL/GenBank/DDBJ databases">
        <authorList>
            <person name="Tran Van P."/>
        </authorList>
    </citation>
    <scope>NUCLEOTIDE SEQUENCE</scope>
</reference>
<keyword evidence="3 5" id="KW-0378">Hydrolase</keyword>
<dbReference type="EMBL" id="CAJPEV010002381">
    <property type="protein sequence ID" value="CAG0896714.1"/>
    <property type="molecule type" value="Genomic_DNA"/>
</dbReference>
<dbReference type="Proteomes" id="UP000677054">
    <property type="component" value="Unassembled WGS sequence"/>
</dbReference>
<dbReference type="SUPFAM" id="SSF53474">
    <property type="entry name" value="alpha/beta-Hydrolases"/>
    <property type="match status" value="1"/>
</dbReference>
<dbReference type="OrthoDB" id="19653at2759"/>
<dbReference type="PANTHER" id="PTHR43142">
    <property type="entry name" value="CARBOXYLIC ESTER HYDROLASE"/>
    <property type="match status" value="1"/>
</dbReference>
<feature type="domain" description="Carboxylesterase type B" evidence="6">
    <location>
        <begin position="27"/>
        <end position="555"/>
    </location>
</feature>
<dbReference type="PANTHER" id="PTHR43142:SF1">
    <property type="entry name" value="CARBOXYLIC ESTER HYDROLASE"/>
    <property type="match status" value="1"/>
</dbReference>
<dbReference type="EMBL" id="LR901898">
    <property type="protein sequence ID" value="CAD7249599.1"/>
    <property type="molecule type" value="Genomic_DNA"/>
</dbReference>
<evidence type="ECO:0000256" key="5">
    <source>
        <dbReference type="RuleBase" id="RU361235"/>
    </source>
</evidence>
<evidence type="ECO:0000256" key="4">
    <source>
        <dbReference type="ARBA" id="ARBA00023180"/>
    </source>
</evidence>
<accession>A0A7R9A8U0</accession>
<evidence type="ECO:0000256" key="3">
    <source>
        <dbReference type="ARBA" id="ARBA00022801"/>
    </source>
</evidence>
<evidence type="ECO:0000256" key="2">
    <source>
        <dbReference type="ARBA" id="ARBA00022487"/>
    </source>
</evidence>
<dbReference type="EC" id="3.1.1.-" evidence="5"/>
<gene>
    <name evidence="7" type="ORF">DSTB1V02_LOCUS9388</name>
</gene>
<keyword evidence="2" id="KW-0719">Serine esterase</keyword>
<protein>
    <recommendedName>
        <fullName evidence="5">Carboxylic ester hydrolase</fullName>
        <ecNumber evidence="5">3.1.1.-</ecNumber>
    </recommendedName>
</protein>
<name>A0A7R9A8U0_9CRUS</name>
<keyword evidence="5" id="KW-0732">Signal</keyword>
<sequence length="566" mass="62964">MASYCLYLAFIFAGLFSSGHSQEDTIEAETPLGKLLGRVNASIGGRNYYSFTGVPFAIAPLEELRFQPPVPVEPWQGVYDATQMPAKCIQPLLLGADATEPLILGVEDCLILNIYSPKEPNTGANDLPVLVWIHGGGYTMGGSEPLIYSPGYIMDRDVVLVTINYRLGALGFLSTEDPVAPGNYGMLDQVLALQFVRDNIAPFGGNPDKVTIFGESAGSESVHLLMLSPRAQGLFRYAISQSGTAIAPWTINEKSKEEAETLAQMAGCPTDSSENMLSCLRTVDAEILVLSSFGSWELGSSSLAFAPRVDVEAGAPFLPANPLDILQSGDYTAIPWMTGVNREEGLLLVYPALRKKELFTEIDQKWNEVYCPLFLYLEGPEVKNVRVTCEAIRSKYFKELPINMDSISDLIRVMSDRLFFLSTLKSAQLHSRRAPTYVYKLEYEGKIGLMDIQLAEDLADGMLKPHGVCHFDEIPFLFDIQLFPPIQDGSNDAVVRNRFLDLWMNFTYNGSPTQNPLENEPHWFPYTEADDRHYVIDVYPRLARDLVNSDVIEFWESLLTQDALIK</sequence>
<dbReference type="PROSITE" id="PS00122">
    <property type="entry name" value="CARBOXYLESTERASE_B_1"/>
    <property type="match status" value="1"/>
</dbReference>
<dbReference type="InterPro" id="IPR029058">
    <property type="entry name" value="AB_hydrolase_fold"/>
</dbReference>
<dbReference type="GO" id="GO:0052689">
    <property type="term" value="F:carboxylic ester hydrolase activity"/>
    <property type="evidence" value="ECO:0007669"/>
    <property type="project" value="UniProtKB-KW"/>
</dbReference>
<dbReference type="InterPro" id="IPR002018">
    <property type="entry name" value="CarbesteraseB"/>
</dbReference>